<dbReference type="RefSeq" id="WP_149528254.1">
    <property type="nucleotide sequence ID" value="NZ_AP018929.1"/>
</dbReference>
<dbReference type="Proteomes" id="UP000325030">
    <property type="component" value="Chromosome"/>
</dbReference>
<dbReference type="Pfam" id="PF09360">
    <property type="entry name" value="zf-CDGSH"/>
    <property type="match status" value="1"/>
</dbReference>
<dbReference type="OrthoDB" id="5781at2157"/>
<feature type="domain" description="Iron-binding zinc finger CDGSH type" evidence="5">
    <location>
        <begin position="10"/>
        <end position="47"/>
    </location>
</feature>
<organism evidence="6 8">
    <name type="scientific">Sulfuracidifex tepidarius</name>
    <dbReference type="NCBI Taxonomy" id="1294262"/>
    <lineage>
        <taxon>Archaea</taxon>
        <taxon>Thermoproteota</taxon>
        <taxon>Thermoprotei</taxon>
        <taxon>Sulfolobales</taxon>
        <taxon>Sulfolobaceae</taxon>
        <taxon>Sulfuracidifex</taxon>
    </lineage>
</organism>
<reference evidence="9" key="1">
    <citation type="submission" date="2018-09" db="EMBL/GenBank/DDBJ databases">
        <title>Complete Genome Sequencing of Sulfolobus sp. JCM 16834.</title>
        <authorList>
            <person name="Kato S."/>
            <person name="Itoh T."/>
            <person name="Ohkuma M."/>
        </authorList>
    </citation>
    <scope>NUCLEOTIDE SEQUENCE [LARGE SCALE GENOMIC DNA]</scope>
    <source>
        <strain evidence="9">IC-007</strain>
    </source>
</reference>
<dbReference type="GO" id="GO:0051537">
    <property type="term" value="F:2 iron, 2 sulfur cluster binding"/>
    <property type="evidence" value="ECO:0007669"/>
    <property type="project" value="UniProtKB-KW"/>
</dbReference>
<dbReference type="InterPro" id="IPR018967">
    <property type="entry name" value="FeS-contain_CDGSH-typ"/>
</dbReference>
<dbReference type="AlphaFoldDB" id="A0A510DSJ4"/>
<keyword evidence="3" id="KW-0408">Iron</keyword>
<evidence type="ECO:0000256" key="2">
    <source>
        <dbReference type="ARBA" id="ARBA00022723"/>
    </source>
</evidence>
<accession>A0A510DSJ4</accession>
<evidence type="ECO:0000259" key="5">
    <source>
        <dbReference type="SMART" id="SM00704"/>
    </source>
</evidence>
<keyword evidence="4" id="KW-0411">Iron-sulfur</keyword>
<dbReference type="EMBL" id="AP018929">
    <property type="protein sequence ID" value="BBG23087.1"/>
    <property type="molecule type" value="Genomic_DNA"/>
</dbReference>
<dbReference type="GeneID" id="41716834"/>
<keyword evidence="1" id="KW-0001">2Fe-2S</keyword>
<name>A0A510DSJ4_9CREN</name>
<gene>
    <name evidence="6" type="ORF">IC006_0371</name>
    <name evidence="7" type="ORF">IC007_0340</name>
</gene>
<evidence type="ECO:0000256" key="3">
    <source>
        <dbReference type="ARBA" id="ARBA00023004"/>
    </source>
</evidence>
<reference evidence="6 8" key="2">
    <citation type="journal article" date="2020" name="Int. J. Syst. Evol. Microbiol.">
        <title>Sulfuracidifex tepidarius gen. nov., sp. nov. and transfer of Sulfolobus metallicus Huber and Stetter 1992 to the genus Sulfuracidifex as Sulfuracidifex metallicus comb. nov.</title>
        <authorList>
            <person name="Itoh T."/>
            <person name="Miura T."/>
            <person name="Sakai H.D."/>
            <person name="Kato S."/>
            <person name="Ohkuma M."/>
            <person name="Takashina T."/>
        </authorList>
    </citation>
    <scope>NUCLEOTIDE SEQUENCE [LARGE SCALE GENOMIC DNA]</scope>
    <source>
        <strain evidence="6 8">IC-006</strain>
        <strain evidence="7">IC-007</strain>
    </source>
</reference>
<evidence type="ECO:0000313" key="7">
    <source>
        <dbReference type="EMBL" id="BBG25835.1"/>
    </source>
</evidence>
<accession>A0A510E013</accession>
<proteinExistence type="predicted"/>
<sequence>MARFVKHEERGPYQVKASNGEVFYVCGCGLSRNKPYCDGSHKRTQDEQGIYVYEGETRVKLA</sequence>
<dbReference type="STRING" id="1294262.GCA_001316085_02276"/>
<dbReference type="GO" id="GO:0005737">
    <property type="term" value="C:cytoplasm"/>
    <property type="evidence" value="ECO:0007669"/>
    <property type="project" value="UniProtKB-ARBA"/>
</dbReference>
<evidence type="ECO:0000313" key="9">
    <source>
        <dbReference type="Proteomes" id="UP000325030"/>
    </source>
</evidence>
<dbReference type="InterPro" id="IPR042216">
    <property type="entry name" value="MitoNEET_CISD"/>
</dbReference>
<evidence type="ECO:0000313" key="6">
    <source>
        <dbReference type="EMBL" id="BBG23087.1"/>
    </source>
</evidence>
<dbReference type="GO" id="GO:0046872">
    <property type="term" value="F:metal ion binding"/>
    <property type="evidence" value="ECO:0007669"/>
    <property type="project" value="UniProtKB-KW"/>
</dbReference>
<dbReference type="KEGG" id="step:IC006_0371"/>
<evidence type="ECO:0000256" key="1">
    <source>
        <dbReference type="ARBA" id="ARBA00022714"/>
    </source>
</evidence>
<evidence type="ECO:0000313" key="8">
    <source>
        <dbReference type="Proteomes" id="UP000322983"/>
    </source>
</evidence>
<keyword evidence="8" id="KW-1185">Reference proteome</keyword>
<protein>
    <recommendedName>
        <fullName evidence="5">Iron-binding zinc finger CDGSH type domain-containing protein</fullName>
    </recommendedName>
</protein>
<dbReference type="EMBL" id="AP018930">
    <property type="protein sequence ID" value="BBG25835.1"/>
    <property type="molecule type" value="Genomic_DNA"/>
</dbReference>
<dbReference type="SMART" id="SM00704">
    <property type="entry name" value="ZnF_CDGSH"/>
    <property type="match status" value="1"/>
</dbReference>
<dbReference type="Proteomes" id="UP000322983">
    <property type="component" value="Chromosome"/>
</dbReference>
<evidence type="ECO:0000256" key="4">
    <source>
        <dbReference type="ARBA" id="ARBA00023014"/>
    </source>
</evidence>
<dbReference type="Gene3D" id="3.40.5.90">
    <property type="entry name" value="CDGSH iron-sulfur domain, mitoNEET-type"/>
    <property type="match status" value="1"/>
</dbReference>
<keyword evidence="2" id="KW-0479">Metal-binding</keyword>